<dbReference type="SUPFAM" id="SSF53335">
    <property type="entry name" value="S-adenosyl-L-methionine-dependent methyltransferases"/>
    <property type="match status" value="1"/>
</dbReference>
<feature type="domain" description="25S rRNA (uridine-N(3))-methyltransferase BMT5-like" evidence="1">
    <location>
        <begin position="317"/>
        <end position="483"/>
    </location>
</feature>
<dbReference type="PANTHER" id="PTHR11538:SF70">
    <property type="entry name" value="25S RRNA (URIDINE-N(3))-METHYLTRANSFERASE BMT5-LIKE DOMAIN-CONTAINING PROTEIN"/>
    <property type="match status" value="1"/>
</dbReference>
<dbReference type="OrthoDB" id="273345at2759"/>
<dbReference type="Pfam" id="PF10354">
    <property type="entry name" value="BMT5-like"/>
    <property type="match status" value="2"/>
</dbReference>
<dbReference type="GO" id="GO:0070042">
    <property type="term" value="F:rRNA (uridine-N3-)-methyltransferase activity"/>
    <property type="evidence" value="ECO:0007669"/>
    <property type="project" value="InterPro"/>
</dbReference>
<sequence>MGQIISFIQKRLVGLVFYPFKRLRSRQSVERSEDLEDPKEQCTLLISTPELSDDPSCDSESDTDTIFRLHQNVGTTCIDIVGDNSRQDSGVCVVNVENLGGRQLVGAGEIRWIRHYCSSQRMLLVGEGDFSFSASLARAFGSAANMIATSLDSRGFLFRNYKKAIANIHELRVRGCIVLHGIDATEIANHCYLGAFKFDRIIFNFPHAGFCSDEPGESQKRRHQLLISLFLKNAREMIEERGEIHVTHKSNGFFRDWNLQGLAAAVGLRLIQEVPFNFTDYPGYRTKYGFGGDSNFNCNPSKTYKFGLCPIISHKILLVGEGNFSFAACLATSLGSGVNMVATSLDSKVMLNYKYNEAMANVSRLEELGCTVIHEVDCCTMSQHPKLKSNLFDRIVFNFPHAGFFLSSESTPYVIDLHKKVVKGFLSNAVEMLTENGEVHITHKTAHPFNMWEIEKLAKEVGLRLLDEVAFHYWDYPGYKNKRGEGQRCDESFPIGKSSTYKFKIMN</sequence>
<reference evidence="3" key="1">
    <citation type="journal article" date="2019" name="Plant Biotechnol. J.">
        <title>Genome sequencing of the Australian wild diploid species Gossypium australe highlights disease resistance and delayed gland morphogenesis.</title>
        <authorList>
            <person name="Cai Y."/>
            <person name="Cai X."/>
            <person name="Wang Q."/>
            <person name="Wang P."/>
            <person name="Zhang Y."/>
            <person name="Cai C."/>
            <person name="Xu Y."/>
            <person name="Wang K."/>
            <person name="Zhou Z."/>
            <person name="Wang C."/>
            <person name="Geng S."/>
            <person name="Li B."/>
            <person name="Dong Q."/>
            <person name="Hou Y."/>
            <person name="Wang H."/>
            <person name="Ai P."/>
            <person name="Liu Z."/>
            <person name="Yi F."/>
            <person name="Sun M."/>
            <person name="An G."/>
            <person name="Cheng J."/>
            <person name="Zhang Y."/>
            <person name="Shi Q."/>
            <person name="Xie Y."/>
            <person name="Shi X."/>
            <person name="Chang Y."/>
            <person name="Huang F."/>
            <person name="Chen Y."/>
            <person name="Hong S."/>
            <person name="Mi L."/>
            <person name="Sun Q."/>
            <person name="Zhang L."/>
            <person name="Zhou B."/>
            <person name="Peng R."/>
            <person name="Zhang X."/>
            <person name="Liu F."/>
        </authorList>
    </citation>
    <scope>NUCLEOTIDE SEQUENCE [LARGE SCALE GENOMIC DNA]</scope>
    <source>
        <strain evidence="3">cv. PA1801</strain>
    </source>
</reference>
<dbReference type="EMBL" id="SMMG02000001">
    <property type="protein sequence ID" value="KAA3486950.1"/>
    <property type="molecule type" value="Genomic_DNA"/>
</dbReference>
<accession>A0A5B6WYH3</accession>
<protein>
    <submittedName>
        <fullName evidence="2">Methyltransferase small domain protein</fullName>
    </submittedName>
</protein>
<evidence type="ECO:0000313" key="2">
    <source>
        <dbReference type="EMBL" id="KAA3486950.1"/>
    </source>
</evidence>
<dbReference type="Proteomes" id="UP000325315">
    <property type="component" value="Unassembled WGS sequence"/>
</dbReference>
<evidence type="ECO:0000313" key="3">
    <source>
        <dbReference type="Proteomes" id="UP000325315"/>
    </source>
</evidence>
<dbReference type="GO" id="GO:0070475">
    <property type="term" value="P:rRNA base methylation"/>
    <property type="evidence" value="ECO:0007669"/>
    <property type="project" value="InterPro"/>
</dbReference>
<dbReference type="InterPro" id="IPR019446">
    <property type="entry name" value="BMT5-like"/>
</dbReference>
<dbReference type="PANTHER" id="PTHR11538">
    <property type="entry name" value="PHENYLALANYL-TRNA SYNTHETASE"/>
    <property type="match status" value="1"/>
</dbReference>
<comment type="caution">
    <text evidence="2">The sequence shown here is derived from an EMBL/GenBank/DDBJ whole genome shotgun (WGS) entry which is preliminary data.</text>
</comment>
<keyword evidence="2" id="KW-0489">Methyltransferase</keyword>
<dbReference type="GO" id="GO:0005737">
    <property type="term" value="C:cytoplasm"/>
    <property type="evidence" value="ECO:0007669"/>
    <property type="project" value="TreeGrafter"/>
</dbReference>
<name>A0A5B6WYH3_9ROSI</name>
<keyword evidence="2" id="KW-0808">Transferase</keyword>
<organism evidence="2 3">
    <name type="scientific">Gossypium australe</name>
    <dbReference type="NCBI Taxonomy" id="47621"/>
    <lineage>
        <taxon>Eukaryota</taxon>
        <taxon>Viridiplantae</taxon>
        <taxon>Streptophyta</taxon>
        <taxon>Embryophyta</taxon>
        <taxon>Tracheophyta</taxon>
        <taxon>Spermatophyta</taxon>
        <taxon>Magnoliopsida</taxon>
        <taxon>eudicotyledons</taxon>
        <taxon>Gunneridae</taxon>
        <taxon>Pentapetalae</taxon>
        <taxon>rosids</taxon>
        <taxon>malvids</taxon>
        <taxon>Malvales</taxon>
        <taxon>Malvaceae</taxon>
        <taxon>Malvoideae</taxon>
        <taxon>Gossypium</taxon>
    </lineage>
</organism>
<evidence type="ECO:0000259" key="1">
    <source>
        <dbReference type="Pfam" id="PF10354"/>
    </source>
</evidence>
<dbReference type="AlphaFoldDB" id="A0A5B6WYH3"/>
<gene>
    <name evidence="2" type="ORF">EPI10_030809</name>
</gene>
<keyword evidence="3" id="KW-1185">Reference proteome</keyword>
<proteinExistence type="predicted"/>
<dbReference type="InterPro" id="IPR029063">
    <property type="entry name" value="SAM-dependent_MTases_sf"/>
</dbReference>
<feature type="domain" description="25S rRNA (uridine-N(3))-methyltransferase BMT5-like" evidence="1">
    <location>
        <begin position="123"/>
        <end position="287"/>
    </location>
</feature>